<keyword evidence="6" id="KW-1185">Reference proteome</keyword>
<dbReference type="PANTHER" id="PTHR12872">
    <property type="entry name" value="ALPHA-N-ACETYLGLUCOSAMINIDASE"/>
    <property type="match status" value="1"/>
</dbReference>
<dbReference type="PANTHER" id="PTHR12872:SF1">
    <property type="entry name" value="ALPHA-N-ACETYLGLUCOSAMINIDASE"/>
    <property type="match status" value="1"/>
</dbReference>
<evidence type="ECO:0000259" key="2">
    <source>
        <dbReference type="Pfam" id="PF05089"/>
    </source>
</evidence>
<dbReference type="Proteomes" id="UP000186817">
    <property type="component" value="Unassembled WGS sequence"/>
</dbReference>
<feature type="domain" description="Alpha-N-acetylglucosaminidase C-terminal" evidence="4">
    <location>
        <begin position="483"/>
        <end position="758"/>
    </location>
</feature>
<evidence type="ECO:0000313" key="5">
    <source>
        <dbReference type="EMBL" id="OLQ02414.1"/>
    </source>
</evidence>
<dbReference type="InterPro" id="IPR024732">
    <property type="entry name" value="NAGLU_C"/>
</dbReference>
<evidence type="ECO:0000259" key="3">
    <source>
        <dbReference type="Pfam" id="PF12971"/>
    </source>
</evidence>
<dbReference type="InterPro" id="IPR024733">
    <property type="entry name" value="NAGLU_tim-barrel"/>
</dbReference>
<dbReference type="Pfam" id="PF05089">
    <property type="entry name" value="NAGLU"/>
    <property type="match status" value="1"/>
</dbReference>
<reference evidence="5 6" key="1">
    <citation type="submission" date="2016-02" db="EMBL/GenBank/DDBJ databases">
        <title>Genome analysis of coral dinoflagellate symbionts highlights evolutionary adaptations to a symbiotic lifestyle.</title>
        <authorList>
            <person name="Aranda M."/>
            <person name="Li Y."/>
            <person name="Liew Y.J."/>
            <person name="Baumgarten S."/>
            <person name="Simakov O."/>
            <person name="Wilson M."/>
            <person name="Piel J."/>
            <person name="Ashoor H."/>
            <person name="Bougouffa S."/>
            <person name="Bajic V.B."/>
            <person name="Ryu T."/>
            <person name="Ravasi T."/>
            <person name="Bayer T."/>
            <person name="Micklem G."/>
            <person name="Kim H."/>
            <person name="Bhak J."/>
            <person name="Lajeunesse T.C."/>
            <person name="Voolstra C.R."/>
        </authorList>
    </citation>
    <scope>NUCLEOTIDE SEQUENCE [LARGE SCALE GENOMIC DNA]</scope>
    <source>
        <strain evidence="5 6">CCMP2467</strain>
    </source>
</reference>
<dbReference type="SUPFAM" id="SSF51445">
    <property type="entry name" value="(Trans)glycosidases"/>
    <property type="match status" value="1"/>
</dbReference>
<dbReference type="EMBL" id="LSRX01000264">
    <property type="protein sequence ID" value="OLQ02414.1"/>
    <property type="molecule type" value="Genomic_DNA"/>
</dbReference>
<dbReference type="InterPro" id="IPR017853">
    <property type="entry name" value="GH"/>
</dbReference>
<feature type="domain" description="Alpha-N-acetylglucosaminidase tim-barrel" evidence="2">
    <location>
        <begin position="144"/>
        <end position="472"/>
    </location>
</feature>
<evidence type="ECO:0000256" key="1">
    <source>
        <dbReference type="ARBA" id="ARBA00022801"/>
    </source>
</evidence>
<dbReference type="Gene3D" id="3.20.20.80">
    <property type="entry name" value="Glycosidases"/>
    <property type="match status" value="1"/>
</dbReference>
<dbReference type="InterPro" id="IPR029018">
    <property type="entry name" value="Hex-like_dom2"/>
</dbReference>
<dbReference type="Pfam" id="PF12971">
    <property type="entry name" value="NAGLU_N"/>
    <property type="match status" value="1"/>
</dbReference>
<dbReference type="InterPro" id="IPR024240">
    <property type="entry name" value="NAGLU_N"/>
</dbReference>
<dbReference type="OrthoDB" id="64736at2759"/>
<dbReference type="Gene3D" id="3.30.379.10">
    <property type="entry name" value="Chitobiase/beta-hexosaminidase domain 2-like"/>
    <property type="match status" value="1"/>
</dbReference>
<dbReference type="OMA" id="YGQPFVW"/>
<dbReference type="AlphaFoldDB" id="A0A1Q9E4Q3"/>
<comment type="caution">
    <text evidence="5">The sequence shown here is derived from an EMBL/GenBank/DDBJ whole genome shotgun (WGS) entry which is preliminary data.</text>
</comment>
<name>A0A1Q9E4Q3_SYMMI</name>
<dbReference type="Pfam" id="PF12972">
    <property type="entry name" value="NAGLU_C"/>
    <property type="match status" value="1"/>
</dbReference>
<evidence type="ECO:0000259" key="4">
    <source>
        <dbReference type="Pfam" id="PF12972"/>
    </source>
</evidence>
<gene>
    <name evidence="5" type="primary">NAGLU</name>
    <name evidence="5" type="ORF">AK812_SmicGene14710</name>
</gene>
<accession>A0A1Q9E4Q3</accession>
<dbReference type="GO" id="GO:0016787">
    <property type="term" value="F:hydrolase activity"/>
    <property type="evidence" value="ECO:0007669"/>
    <property type="project" value="UniProtKB-KW"/>
</dbReference>
<keyword evidence="1" id="KW-0378">Hydrolase</keyword>
<proteinExistence type="predicted"/>
<evidence type="ECO:0000313" key="6">
    <source>
        <dbReference type="Proteomes" id="UP000186817"/>
    </source>
</evidence>
<protein>
    <submittedName>
        <fullName evidence="5">Alpha-N-acetylglucosaminidase</fullName>
    </submittedName>
</protein>
<sequence length="767" mass="85694">MPRPCSKLVGLTPQASLTTPHRQSAMARWWLALAFAGVAAGEDDAFPSVHALIGRVVGQDAGQKFRLEELTADSEGREQMSLRSDGKQVVVGGTSPIAAASAFNWYLNEFLNTTYDWSTYQVILPETFPLPATVRKPRLVEWSYHLNVCTYGYSLAFVDWEYWQKHIDWMAMQGINLPLAFIGQERVLQLAFARFNITFEELQHFISGPAFLPWFRMGNLQAWGGPISEAWIEDRVQLQTQILGRMRELGMKAALPAFAGFVPPVFATKFPRANLTHSADWNRFPDPYGSVSLLEPTDPLFKQIGQAWIEEQTKLYGTDHIYQTDTYNEMNPRSTDLTYLASSSKAVIDAMEAADKDAVWLMQGWLFLSSFWSTDRIKAYLSGVANEKMIILDLATPANPIWSKTSSYYGKPFVFNTLQNFGGQQGVTGNLPKIGDGFKKALAESSMTGVGITMEGMWTNYITYDFTLLQAWGRADDPEDFAKTFGARRYGAAASEIGAKLWTDLYHLAYTAGGEPRSGSLARRPSLTPKEEFEPTMRMLRTLTTVSGTPGTRSFRFGSLWSKMLSMLAPTAASSKAFRFDLVDVGREVLSEAFDRELAKLKDASAAKDAGMATAAQQTILAILDDLDALLSTDENFLLGRWLAWAEHWAHTDSDRKLLLFNARNQLTLWGPTGQILDYATKSWGGLVKGFFRPRWELFCKKVVEAAQGGRSWTSADQDAFNSEVLAKVELPWQTSAEMYPSKPTRDAIEVSKALYHKYVGSFTAVV</sequence>
<dbReference type="Gene3D" id="1.20.120.670">
    <property type="entry name" value="N-acetyl-b-d-glucoasminidase"/>
    <property type="match status" value="1"/>
</dbReference>
<organism evidence="5 6">
    <name type="scientific">Symbiodinium microadriaticum</name>
    <name type="common">Dinoflagellate</name>
    <name type="synonym">Zooxanthella microadriatica</name>
    <dbReference type="NCBI Taxonomy" id="2951"/>
    <lineage>
        <taxon>Eukaryota</taxon>
        <taxon>Sar</taxon>
        <taxon>Alveolata</taxon>
        <taxon>Dinophyceae</taxon>
        <taxon>Suessiales</taxon>
        <taxon>Symbiodiniaceae</taxon>
        <taxon>Symbiodinium</taxon>
    </lineage>
</organism>
<dbReference type="InterPro" id="IPR007781">
    <property type="entry name" value="NAGLU"/>
</dbReference>
<feature type="domain" description="Alpha-N-acetylglucosaminidase N-terminal" evidence="3">
    <location>
        <begin position="49"/>
        <end position="129"/>
    </location>
</feature>